<organism evidence="3 4">
    <name type="scientific">Dentiscutata erythropus</name>
    <dbReference type="NCBI Taxonomy" id="1348616"/>
    <lineage>
        <taxon>Eukaryota</taxon>
        <taxon>Fungi</taxon>
        <taxon>Fungi incertae sedis</taxon>
        <taxon>Mucoromycota</taxon>
        <taxon>Glomeromycotina</taxon>
        <taxon>Glomeromycetes</taxon>
        <taxon>Diversisporales</taxon>
        <taxon>Gigasporaceae</taxon>
        <taxon>Dentiscutata</taxon>
    </lineage>
</organism>
<name>A0A9N9ESK6_9GLOM</name>
<feature type="compositionally biased region" description="Gly residues" evidence="2">
    <location>
        <begin position="542"/>
        <end position="555"/>
    </location>
</feature>
<sequence>MSTHQLDILNKVLQLLEGEEKVVLGSQKDLFLILGVTGSGDESIQYGIVSKTIFPELIVEDNDVFCDCLGFEDTRGVDKNILSTYFIKKVLDHAEKLKIILTVDGTSFFDRITFTRLLKHISSLIRNVGKFLNGMILVLTKVDTRSQTDKSFKRDVANFLIEVKKNASTELEGPDISFDEKKLYEDTKILIDTLLIQNNENYIKLGLFKKPKQEGNLFGINTFKKDRKDLLFTLKENVSFIIKNETDFDFTISEESKNKITDLNKIMNECIEKHVLRLGNDLEHYFENYIRWSNNIYKLKDELERIDIIGFKENLRLLKTPKKFVQAIIKNKIVKYGSYIDFLRPIQNNESKELKIHVDKDNFTKFLEKVKPPFLPSKYEYITQIQVNDLRINELNQLLKITLTPYFEIKNEDKNLIIKGDYIVLSKIDDKYFTNIKSIKVFCLNTLFIDTNLYGKKFQGVTITCISLCWNIIDKRLIELNRAMGLPHSPSKAENRRNGRTNVQLLHGKDGRPGLPGETAGCFFGIGREFINRNELIINADGGKGGPGQHGSDGGRGQDEENFKVYKFSNRRIQKKILDAFYYSSPYPDFDYKFISESNNTRDKYPGEMPGDIPNVNPTKYKEIIFNVFGKSEIQGGNGGNGGKGGKGSYSKIIKIINTSNIKESTDRTSNKHKKGENGIGGKGGEGEKIEWNKEEDIINNEKAESGKDGEKDINEKDIQLPKECLKQYNFAIDINNYKKYLRLELGNRIKQEFLASFYLELDNHPVVRGVYDTLRFFDEFQELENQFYYLTDELTVDTLPFYESFLTRINEYVIPNIKGQYQNSSAQNELTSTEQKSYKKALNYLYTTILSKIWSLKITSSYLVIDIYKYFKLVTKNINLLKEKEEQVVLDQYKNDYKKNIDGKIEEAKTFIKECIILEIENVSNELDKKIEDLVTETIKLQKKVDNKSQKLAKQQEKLNKSLVLRKIFGVLKIGSQVASFIGPIGTAAGAVIGGVVMVAETIILDDTIHEEISKELENHPEKLSDLNNRIKGIRSNLEIETNRGEESDQETINKIQKELKETLGKKEKSLKKEGSDVDQNTKDALKVVNHFNNALRISELSVDSYNKYKMDEHKLEIIGKTLQENNIEFQRLKDYENTIYQNIIPIT</sequence>
<evidence type="ECO:0000313" key="3">
    <source>
        <dbReference type="EMBL" id="CAG8693177.1"/>
    </source>
</evidence>
<keyword evidence="1" id="KW-0175">Coiled coil</keyword>
<accession>A0A9N9ESK6</accession>
<keyword evidence="4" id="KW-1185">Reference proteome</keyword>
<feature type="coiled-coil region" evidence="1">
    <location>
        <begin position="918"/>
        <end position="959"/>
    </location>
</feature>
<feature type="region of interest" description="Disordered" evidence="2">
    <location>
        <begin position="541"/>
        <end position="560"/>
    </location>
</feature>
<evidence type="ECO:0000256" key="1">
    <source>
        <dbReference type="SAM" id="Coils"/>
    </source>
</evidence>
<reference evidence="3" key="1">
    <citation type="submission" date="2021-06" db="EMBL/GenBank/DDBJ databases">
        <authorList>
            <person name="Kallberg Y."/>
            <person name="Tangrot J."/>
            <person name="Rosling A."/>
        </authorList>
    </citation>
    <scope>NUCLEOTIDE SEQUENCE</scope>
    <source>
        <strain evidence="3">MA453B</strain>
    </source>
</reference>
<evidence type="ECO:0000256" key="2">
    <source>
        <dbReference type="SAM" id="MobiDB-lite"/>
    </source>
</evidence>
<dbReference type="EMBL" id="CAJVPY010008238">
    <property type="protein sequence ID" value="CAG8693177.1"/>
    <property type="molecule type" value="Genomic_DNA"/>
</dbReference>
<gene>
    <name evidence="3" type="ORF">DERYTH_LOCUS12510</name>
</gene>
<dbReference type="OrthoDB" id="2386367at2759"/>
<feature type="non-terminal residue" evidence="3">
    <location>
        <position position="1149"/>
    </location>
</feature>
<dbReference type="Proteomes" id="UP000789405">
    <property type="component" value="Unassembled WGS sequence"/>
</dbReference>
<proteinExistence type="predicted"/>
<feature type="region of interest" description="Disordered" evidence="2">
    <location>
        <begin position="664"/>
        <end position="687"/>
    </location>
</feature>
<feature type="coiled-coil region" evidence="1">
    <location>
        <begin position="1011"/>
        <end position="1074"/>
    </location>
</feature>
<evidence type="ECO:0000313" key="4">
    <source>
        <dbReference type="Proteomes" id="UP000789405"/>
    </source>
</evidence>
<dbReference type="AlphaFoldDB" id="A0A9N9ESK6"/>
<protein>
    <submittedName>
        <fullName evidence="3">3788_t:CDS:1</fullName>
    </submittedName>
</protein>
<comment type="caution">
    <text evidence="3">The sequence shown here is derived from an EMBL/GenBank/DDBJ whole genome shotgun (WGS) entry which is preliminary data.</text>
</comment>